<comment type="caution">
    <text evidence="2">The sequence shown here is derived from an EMBL/GenBank/DDBJ whole genome shotgun (WGS) entry which is preliminary data.</text>
</comment>
<evidence type="ECO:0000313" key="2">
    <source>
        <dbReference type="EMBL" id="HIU98831.1"/>
    </source>
</evidence>
<dbReference type="InterPro" id="IPR012902">
    <property type="entry name" value="N_methyl_site"/>
</dbReference>
<reference evidence="2" key="2">
    <citation type="journal article" date="2021" name="PeerJ">
        <title>Extensive microbial diversity within the chicken gut microbiome revealed by metagenomics and culture.</title>
        <authorList>
            <person name="Gilroy R."/>
            <person name="Ravi A."/>
            <person name="Getino M."/>
            <person name="Pursley I."/>
            <person name="Horton D.L."/>
            <person name="Alikhan N.F."/>
            <person name="Baker D."/>
            <person name="Gharbi K."/>
            <person name="Hall N."/>
            <person name="Watson M."/>
            <person name="Adriaenssens E.M."/>
            <person name="Foster-Nyarko E."/>
            <person name="Jarju S."/>
            <person name="Secka A."/>
            <person name="Antonio M."/>
            <person name="Oren A."/>
            <person name="Chaudhuri R.R."/>
            <person name="La Ragione R."/>
            <person name="Hildebrand F."/>
            <person name="Pallen M.J."/>
        </authorList>
    </citation>
    <scope>NUCLEOTIDE SEQUENCE</scope>
    <source>
        <strain evidence="2">10406</strain>
    </source>
</reference>
<dbReference type="Proteomes" id="UP000886857">
    <property type="component" value="Unassembled WGS sequence"/>
</dbReference>
<protein>
    <submittedName>
        <fullName evidence="2">Prepilin-type N-terminal cleavage/methylation domain-containing protein</fullName>
    </submittedName>
</protein>
<keyword evidence="1" id="KW-0812">Transmembrane</keyword>
<feature type="non-terminal residue" evidence="2">
    <location>
        <position position="148"/>
    </location>
</feature>
<dbReference type="InterPro" id="IPR045584">
    <property type="entry name" value="Pilin-like"/>
</dbReference>
<keyword evidence="1" id="KW-1133">Transmembrane helix</keyword>
<sequence length="148" mass="15886">MRTFAASKAKRGFTLVELIAAMAILAIIAAIVVPVTLHYIDDTQEAADETYTADVAKWADSCVLSLRNRSELVTSASLAAEINSLYRRDFPYDIGYFDEVDSAAGTPDLSDIRGVSEGASSYVGIYFSGSAVTVYLIKDGAEVESARV</sequence>
<organism evidence="2 3">
    <name type="scientific">Candidatus Limadaptatus stercoripullorum</name>
    <dbReference type="NCBI Taxonomy" id="2840846"/>
    <lineage>
        <taxon>Bacteria</taxon>
        <taxon>Bacillati</taxon>
        <taxon>Bacillota</taxon>
        <taxon>Clostridia</taxon>
        <taxon>Eubacteriales</taxon>
        <taxon>Candidatus Limadaptatus</taxon>
    </lineage>
</organism>
<reference evidence="2" key="1">
    <citation type="submission" date="2020-10" db="EMBL/GenBank/DDBJ databases">
        <authorList>
            <person name="Gilroy R."/>
        </authorList>
    </citation>
    <scope>NUCLEOTIDE SEQUENCE</scope>
    <source>
        <strain evidence="2">10406</strain>
    </source>
</reference>
<dbReference type="Gene3D" id="3.30.700.10">
    <property type="entry name" value="Glycoprotein, Type 4 Pilin"/>
    <property type="match status" value="1"/>
</dbReference>
<dbReference type="EMBL" id="DVOE01000048">
    <property type="protein sequence ID" value="HIU98831.1"/>
    <property type="molecule type" value="Genomic_DNA"/>
</dbReference>
<dbReference type="NCBIfam" id="TIGR02532">
    <property type="entry name" value="IV_pilin_GFxxxE"/>
    <property type="match status" value="1"/>
</dbReference>
<dbReference type="Pfam" id="PF07963">
    <property type="entry name" value="N_methyl"/>
    <property type="match status" value="1"/>
</dbReference>
<name>A0A9D1N965_9FIRM</name>
<proteinExistence type="predicted"/>
<feature type="transmembrane region" description="Helical" evidence="1">
    <location>
        <begin position="12"/>
        <end position="37"/>
    </location>
</feature>
<keyword evidence="1" id="KW-0472">Membrane</keyword>
<accession>A0A9D1N965</accession>
<gene>
    <name evidence="2" type="ORF">IAC73_03190</name>
</gene>
<dbReference type="SUPFAM" id="SSF54523">
    <property type="entry name" value="Pili subunits"/>
    <property type="match status" value="1"/>
</dbReference>
<evidence type="ECO:0000256" key="1">
    <source>
        <dbReference type="SAM" id="Phobius"/>
    </source>
</evidence>
<evidence type="ECO:0000313" key="3">
    <source>
        <dbReference type="Proteomes" id="UP000886857"/>
    </source>
</evidence>
<dbReference type="PROSITE" id="PS00409">
    <property type="entry name" value="PROKAR_NTER_METHYL"/>
    <property type="match status" value="1"/>
</dbReference>
<dbReference type="AlphaFoldDB" id="A0A9D1N965"/>